<feature type="domain" description="Transthyretin/hydroxyisourate hydrolase" evidence="9">
    <location>
        <begin position="1"/>
        <end position="112"/>
    </location>
</feature>
<feature type="binding site" evidence="7">
    <location>
        <position position="47"/>
    </location>
    <ligand>
        <name>substrate</name>
    </ligand>
</feature>
<reference evidence="10 11" key="1">
    <citation type="submission" date="2015-12" db="EMBL/GenBank/DDBJ databases">
        <authorList>
            <person name="Shamseldin A."/>
            <person name="Moawad H."/>
            <person name="Abd El-Rahim W.M."/>
            <person name="Sadowsky M.J."/>
        </authorList>
    </citation>
    <scope>NUCLEOTIDE SEQUENCE [LARGE SCALE GENOMIC DNA]</scope>
    <source>
        <strain evidence="10 11">Ar51</strain>
    </source>
</reference>
<name>A0A0U3NZ04_9MICC</name>
<comment type="subunit">
    <text evidence="4 8">Homotetramer.</text>
</comment>
<dbReference type="CDD" id="cd05822">
    <property type="entry name" value="TLP_HIUase"/>
    <property type="match status" value="1"/>
</dbReference>
<evidence type="ECO:0000256" key="1">
    <source>
        <dbReference type="ARBA" id="ARBA00001043"/>
    </source>
</evidence>
<evidence type="ECO:0000256" key="5">
    <source>
        <dbReference type="ARBA" id="ARBA00022631"/>
    </source>
</evidence>
<evidence type="ECO:0000259" key="9">
    <source>
        <dbReference type="SMART" id="SM00095"/>
    </source>
</evidence>
<dbReference type="KEGG" id="psul:AU252_13785"/>
<feature type="binding site" evidence="7">
    <location>
        <position position="110"/>
    </location>
    <ligand>
        <name>substrate</name>
    </ligand>
</feature>
<keyword evidence="5 8" id="KW-0659">Purine metabolism</keyword>
<dbReference type="PANTHER" id="PTHR10395">
    <property type="entry name" value="URICASE AND TRANSTHYRETIN-RELATED"/>
    <property type="match status" value="1"/>
</dbReference>
<comment type="catalytic activity">
    <reaction evidence="1 8">
        <text>5-hydroxyisourate + H2O = 5-hydroxy-2-oxo-4-ureido-2,5-dihydro-1H-imidazole-5-carboxylate + H(+)</text>
        <dbReference type="Rhea" id="RHEA:23736"/>
        <dbReference type="ChEBI" id="CHEBI:15377"/>
        <dbReference type="ChEBI" id="CHEBI:15378"/>
        <dbReference type="ChEBI" id="CHEBI:18072"/>
        <dbReference type="ChEBI" id="CHEBI:58639"/>
        <dbReference type="EC" id="3.5.2.17"/>
    </reaction>
</comment>
<dbReference type="InterPro" id="IPR014306">
    <property type="entry name" value="Hydroxyisourate_hydrolase"/>
</dbReference>
<keyword evidence="6 8" id="KW-0378">Hydrolase</keyword>
<evidence type="ECO:0000313" key="10">
    <source>
        <dbReference type="EMBL" id="ALV42095.1"/>
    </source>
</evidence>
<dbReference type="EC" id="3.5.2.17" evidence="8"/>
<dbReference type="GO" id="GO:0033971">
    <property type="term" value="F:hydroxyisourate hydrolase activity"/>
    <property type="evidence" value="ECO:0007669"/>
    <property type="project" value="UniProtKB-EC"/>
</dbReference>
<dbReference type="RefSeq" id="WP_058931217.1">
    <property type="nucleotide sequence ID" value="NZ_CP013747.1"/>
</dbReference>
<feature type="binding site" evidence="7">
    <location>
        <position position="9"/>
    </location>
    <ligand>
        <name>substrate</name>
    </ligand>
</feature>
<proteinExistence type="inferred from homology"/>
<dbReference type="InterPro" id="IPR023418">
    <property type="entry name" value="Thyroxine_BS"/>
</dbReference>
<dbReference type="PRINTS" id="PR00189">
    <property type="entry name" value="TRNSTHYRETIN"/>
</dbReference>
<dbReference type="InterPro" id="IPR000895">
    <property type="entry name" value="Transthyretin/HIU_hydrolase"/>
</dbReference>
<evidence type="ECO:0000256" key="4">
    <source>
        <dbReference type="ARBA" id="ARBA00011881"/>
    </source>
</evidence>
<accession>A0A0U3NZ04</accession>
<dbReference type="STRING" id="121292.AU252_13785"/>
<dbReference type="InterPro" id="IPR036817">
    <property type="entry name" value="Transthyretin/HIU_hydrolase_sf"/>
</dbReference>
<dbReference type="SUPFAM" id="SSF49472">
    <property type="entry name" value="Transthyretin (synonym: prealbumin)"/>
    <property type="match status" value="1"/>
</dbReference>
<evidence type="ECO:0000256" key="3">
    <source>
        <dbReference type="ARBA" id="ARBA00009850"/>
    </source>
</evidence>
<dbReference type="InterPro" id="IPR023416">
    <property type="entry name" value="Transthyretin/HIU_hydrolase_d"/>
</dbReference>
<comment type="function">
    <text evidence="2">Catalyzes the hydrolysis of 5-hydroxyisourate (HIU) to 2-oxo-4-hydroxy-4-carboxy-5-ureidoimidazoline (OHCU).</text>
</comment>
<dbReference type="Pfam" id="PF00576">
    <property type="entry name" value="Transthyretin"/>
    <property type="match status" value="1"/>
</dbReference>
<evidence type="ECO:0000256" key="6">
    <source>
        <dbReference type="ARBA" id="ARBA00022801"/>
    </source>
</evidence>
<dbReference type="GO" id="GO:0006144">
    <property type="term" value="P:purine nucleobase metabolic process"/>
    <property type="evidence" value="ECO:0007669"/>
    <property type="project" value="UniProtKB-KW"/>
</dbReference>
<dbReference type="PROSITE" id="PS00768">
    <property type="entry name" value="TRANSTHYRETIN_1"/>
    <property type="match status" value="1"/>
</dbReference>
<gene>
    <name evidence="10" type="ORF">AU252_13785</name>
</gene>
<comment type="similarity">
    <text evidence="3 8">Belongs to the transthyretin family. 5-hydroxyisourate hydrolase subfamily.</text>
</comment>
<dbReference type="AlphaFoldDB" id="A0A0U3NZ04"/>
<evidence type="ECO:0000256" key="7">
    <source>
        <dbReference type="PIRSR" id="PIRSR600895-51"/>
    </source>
</evidence>
<dbReference type="Gene3D" id="2.60.40.180">
    <property type="entry name" value="Transthyretin/hydroxyisourate hydrolase domain"/>
    <property type="match status" value="1"/>
</dbReference>
<dbReference type="PANTHER" id="PTHR10395:SF7">
    <property type="entry name" value="5-HYDROXYISOURATE HYDROLASE"/>
    <property type="match status" value="1"/>
</dbReference>
<protein>
    <recommendedName>
        <fullName evidence="8">5-hydroxyisourate hydrolase</fullName>
        <shortName evidence="8">HIU hydrolase</shortName>
        <shortName evidence="8">HIUHase</shortName>
        <ecNumber evidence="8">3.5.2.17</ecNumber>
    </recommendedName>
</protein>
<dbReference type="SMART" id="SM00095">
    <property type="entry name" value="TR_THY"/>
    <property type="match status" value="1"/>
</dbReference>
<dbReference type="Proteomes" id="UP000065151">
    <property type="component" value="Chromosome"/>
</dbReference>
<evidence type="ECO:0000313" key="11">
    <source>
        <dbReference type="Proteomes" id="UP000065151"/>
    </source>
</evidence>
<dbReference type="EMBL" id="CP013747">
    <property type="protein sequence ID" value="ALV42095.1"/>
    <property type="molecule type" value="Genomic_DNA"/>
</dbReference>
<dbReference type="NCBIfam" id="TIGR02962">
    <property type="entry name" value="hdxy_isourate"/>
    <property type="match status" value="1"/>
</dbReference>
<sequence length="113" mass="12269">MSISHVTTHVLDTGSGKPAAEVPVTLHVLDGERWVRIADGATDADGRIKELGPERLPSGTYRLAFDTGKYFAASGTETFFPEVTLTFGVVESEPHYHVPLLLSPFAYSTYRGS</sequence>
<organism evidence="10">
    <name type="scientific">Pseudarthrobacter sulfonivorans</name>
    <dbReference type="NCBI Taxonomy" id="121292"/>
    <lineage>
        <taxon>Bacteria</taxon>
        <taxon>Bacillati</taxon>
        <taxon>Actinomycetota</taxon>
        <taxon>Actinomycetes</taxon>
        <taxon>Micrococcales</taxon>
        <taxon>Micrococcaceae</taxon>
        <taxon>Pseudarthrobacter</taxon>
    </lineage>
</organism>
<evidence type="ECO:0000256" key="8">
    <source>
        <dbReference type="RuleBase" id="RU361270"/>
    </source>
</evidence>
<evidence type="ECO:0000256" key="2">
    <source>
        <dbReference type="ARBA" id="ARBA00002704"/>
    </source>
</evidence>